<dbReference type="InterPro" id="IPR008271">
    <property type="entry name" value="Ser/Thr_kinase_AS"/>
</dbReference>
<reference evidence="6 7" key="1">
    <citation type="submission" date="2014-12" db="EMBL/GenBank/DDBJ databases">
        <authorList>
            <person name="Neuveglise Cecile"/>
        </authorList>
    </citation>
    <scope>NUCLEOTIDE SEQUENCE [LARGE SCALE GENOMIC DNA]</scope>
    <source>
        <strain evidence="6 7">CBS 12615</strain>
    </source>
</reference>
<feature type="compositionally biased region" description="Low complexity" evidence="4">
    <location>
        <begin position="38"/>
        <end position="60"/>
    </location>
</feature>
<evidence type="ECO:0000259" key="5">
    <source>
        <dbReference type="PROSITE" id="PS50011"/>
    </source>
</evidence>
<feature type="region of interest" description="Disordered" evidence="4">
    <location>
        <begin position="591"/>
        <end position="621"/>
    </location>
</feature>
<feature type="region of interest" description="Disordered" evidence="4">
    <location>
        <begin position="185"/>
        <end position="205"/>
    </location>
</feature>
<dbReference type="SUPFAM" id="SSF56112">
    <property type="entry name" value="Protein kinase-like (PK-like)"/>
    <property type="match status" value="1"/>
</dbReference>
<feature type="region of interest" description="Disordered" evidence="4">
    <location>
        <begin position="21"/>
        <end position="164"/>
    </location>
</feature>
<dbReference type="HOGENOM" id="CLU_009275_1_0_1"/>
<dbReference type="GeneID" id="34686661"/>
<dbReference type="Proteomes" id="UP000054304">
    <property type="component" value="Unassembled WGS sequence"/>
</dbReference>
<dbReference type="InterPro" id="IPR017441">
    <property type="entry name" value="Protein_kinase_ATP_BS"/>
</dbReference>
<dbReference type="GO" id="GO:0005524">
    <property type="term" value="F:ATP binding"/>
    <property type="evidence" value="ECO:0007669"/>
    <property type="project" value="UniProtKB-UniRule"/>
</dbReference>
<dbReference type="OrthoDB" id="4062651at2759"/>
<dbReference type="PROSITE" id="PS50011">
    <property type="entry name" value="PROTEIN_KINASE_DOM"/>
    <property type="match status" value="1"/>
</dbReference>
<feature type="binding site" evidence="3">
    <location>
        <position position="304"/>
    </location>
    <ligand>
        <name>ATP</name>
        <dbReference type="ChEBI" id="CHEBI:30616"/>
    </ligand>
</feature>
<dbReference type="Gene3D" id="1.10.510.10">
    <property type="entry name" value="Transferase(Phosphotransferase) domain 1"/>
    <property type="match status" value="1"/>
</dbReference>
<dbReference type="InterPro" id="IPR000719">
    <property type="entry name" value="Prot_kinase_dom"/>
</dbReference>
<evidence type="ECO:0000256" key="4">
    <source>
        <dbReference type="SAM" id="MobiDB-lite"/>
    </source>
</evidence>
<organism evidence="6 7">
    <name type="scientific">Lachancea lanzarotensis</name>
    <dbReference type="NCBI Taxonomy" id="1245769"/>
    <lineage>
        <taxon>Eukaryota</taxon>
        <taxon>Fungi</taxon>
        <taxon>Dikarya</taxon>
        <taxon>Ascomycota</taxon>
        <taxon>Saccharomycotina</taxon>
        <taxon>Saccharomycetes</taxon>
        <taxon>Saccharomycetales</taxon>
        <taxon>Saccharomycetaceae</taxon>
        <taxon>Lachancea</taxon>
    </lineage>
</organism>
<feature type="domain" description="Protein kinase" evidence="5">
    <location>
        <begin position="274"/>
        <end position="581"/>
    </location>
</feature>
<proteinExistence type="predicted"/>
<keyword evidence="2 3" id="KW-0067">ATP-binding</keyword>
<dbReference type="STRING" id="1245769.A0A0C7NC55"/>
<dbReference type="PANTHER" id="PTHR44167:SF24">
    <property type="entry name" value="SERINE_THREONINE-PROTEIN KINASE CHK2"/>
    <property type="match status" value="1"/>
</dbReference>
<dbReference type="PROSITE" id="PS00108">
    <property type="entry name" value="PROTEIN_KINASE_ST"/>
    <property type="match status" value="1"/>
</dbReference>
<dbReference type="InterPro" id="IPR011009">
    <property type="entry name" value="Kinase-like_dom_sf"/>
</dbReference>
<dbReference type="EMBL" id="LN736366">
    <property type="protein sequence ID" value="CEP63169.1"/>
    <property type="molecule type" value="Genomic_DNA"/>
</dbReference>
<feature type="compositionally biased region" description="Polar residues" evidence="4">
    <location>
        <begin position="143"/>
        <end position="164"/>
    </location>
</feature>
<sequence length="737" mass="81543">MVAIKDSPGLGSAAVQAVNSLLPSSPKNGKNGGEGKINGETSSGANSSSGRRSPASRPTGQINRSASVKSLNPLKKIFHRSQSHHESVERTRADRSPLSADQKSRNRSSSFLQRMHPQHHGATGATGLAPSQQHSGQHRELSKQPSSQMLNGPKSHNVNPFLTSRANGFDSPFSALGRGTDIAAPRQSYMNGSNPMSRKTSSNESNMVYNPYGTLSKKNTSSSQHDLSFYLHDGKEELPLLPTPLKDPNEYLPEGYKQYSVQLADNFTYPERNSADDLHLGSGGSSEVRTVRSAFHKKELYALKKFKLLRNEKADHFYERCSKEFIMAKRLSKNPHIANTFYLVKVSTTTFMTRGWAFIMEYCPGGDLYSLITRPDWRKRSLKEKFDYWRQIVEGIHFIHTQGVVHRDIKPENVLITQGGWAKLTDFGISDWGHEDPDDLSSPIKLFDTYVGSPPYTSPEVMCFNDENATKQDKMPYDAHKMDCWALGVILFTLVYQNTPFVEAYKTDSKFRSYVLSYDNFVDHNNPQFKKSGIYKPGPGSEFQYGREFQNTGASRVAWRLADPNPKTRYTMDDILADPWWAQISEGISEPTDAVPKLPELRNSSYDSSGDRTASRSAANSEEDLVMHTSNPFLNHNQSKAKSKSMLSIAEVRPAAVSGSSPRGNESLATLNEDKAVEAEDNFVDASAAGLGDAVKTSSTEKTGAESADEMGAPAAADFVNQGSLSQLSLRDSRDVK</sequence>
<feature type="compositionally biased region" description="Basic and acidic residues" evidence="4">
    <location>
        <begin position="83"/>
        <end position="95"/>
    </location>
</feature>
<dbReference type="SMART" id="SM00220">
    <property type="entry name" value="S_TKc"/>
    <property type="match status" value="1"/>
</dbReference>
<accession>A0A0C7NC55</accession>
<keyword evidence="7" id="KW-1185">Reference proteome</keyword>
<dbReference type="Pfam" id="PF00069">
    <property type="entry name" value="Pkinase"/>
    <property type="match status" value="1"/>
</dbReference>
<evidence type="ECO:0000313" key="6">
    <source>
        <dbReference type="EMBL" id="CEP63169.1"/>
    </source>
</evidence>
<evidence type="ECO:0000256" key="2">
    <source>
        <dbReference type="ARBA" id="ARBA00022840"/>
    </source>
</evidence>
<feature type="compositionally biased region" description="Polar residues" evidence="4">
    <location>
        <begin position="188"/>
        <end position="205"/>
    </location>
</feature>
<feature type="compositionally biased region" description="Polar residues" evidence="4">
    <location>
        <begin position="61"/>
        <end position="70"/>
    </location>
</feature>
<dbReference type="GO" id="GO:0004672">
    <property type="term" value="F:protein kinase activity"/>
    <property type="evidence" value="ECO:0007669"/>
    <property type="project" value="InterPro"/>
</dbReference>
<evidence type="ECO:0000256" key="1">
    <source>
        <dbReference type="ARBA" id="ARBA00022741"/>
    </source>
</evidence>
<protein>
    <submittedName>
        <fullName evidence="6">LALA0S07e03950g1_1</fullName>
    </submittedName>
</protein>
<keyword evidence="1 3" id="KW-0547">Nucleotide-binding</keyword>
<feature type="region of interest" description="Disordered" evidence="4">
    <location>
        <begin position="687"/>
        <end position="710"/>
    </location>
</feature>
<dbReference type="RefSeq" id="XP_022629390.1">
    <property type="nucleotide sequence ID" value="XM_022771488.1"/>
</dbReference>
<evidence type="ECO:0000313" key="7">
    <source>
        <dbReference type="Proteomes" id="UP000054304"/>
    </source>
</evidence>
<dbReference type="PROSITE" id="PS00107">
    <property type="entry name" value="PROTEIN_KINASE_ATP"/>
    <property type="match status" value="1"/>
</dbReference>
<gene>
    <name evidence="6" type="ORF">LALA0_S07e03950g</name>
</gene>
<name>A0A0C7NC55_9SACH</name>
<evidence type="ECO:0000256" key="3">
    <source>
        <dbReference type="PROSITE-ProRule" id="PRU10141"/>
    </source>
</evidence>
<dbReference type="PANTHER" id="PTHR44167">
    <property type="entry name" value="OVARIAN-SPECIFIC SERINE/THREONINE-PROTEIN KINASE LOK-RELATED"/>
    <property type="match status" value="1"/>
</dbReference>
<dbReference type="AlphaFoldDB" id="A0A0C7NC55"/>